<evidence type="ECO:0000313" key="6">
    <source>
        <dbReference type="EMBL" id="MFC3031908.1"/>
    </source>
</evidence>
<keyword evidence="3" id="KW-0175">Coiled coil</keyword>
<keyword evidence="6" id="KW-0548">Nucleotidyltransferase</keyword>
<dbReference type="InterPro" id="IPR050469">
    <property type="entry name" value="Diguanylate_Cyclase"/>
</dbReference>
<comment type="caution">
    <text evidence="6">The sequence shown here is derived from an EMBL/GenBank/DDBJ whole genome shotgun (WGS) entry which is preliminary data.</text>
</comment>
<dbReference type="InterPro" id="IPR000160">
    <property type="entry name" value="GGDEF_dom"/>
</dbReference>
<dbReference type="EMBL" id="JBHRSD010000010">
    <property type="protein sequence ID" value="MFC3031908.1"/>
    <property type="molecule type" value="Genomic_DNA"/>
</dbReference>
<protein>
    <recommendedName>
        <fullName evidence="1">diguanylate cyclase</fullName>
        <ecNumber evidence="1">2.7.7.65</ecNumber>
    </recommendedName>
</protein>
<feature type="domain" description="GGDEF" evidence="5">
    <location>
        <begin position="440"/>
        <end position="578"/>
    </location>
</feature>
<dbReference type="CDD" id="cd01949">
    <property type="entry name" value="GGDEF"/>
    <property type="match status" value="1"/>
</dbReference>
<gene>
    <name evidence="6" type="ORF">ACFOEE_05200</name>
</gene>
<evidence type="ECO:0000313" key="7">
    <source>
        <dbReference type="Proteomes" id="UP001595453"/>
    </source>
</evidence>
<dbReference type="Proteomes" id="UP001595453">
    <property type="component" value="Unassembled WGS sequence"/>
</dbReference>
<accession>A0ABV7CH28</accession>
<feature type="coiled-coil region" evidence="3">
    <location>
        <begin position="325"/>
        <end position="352"/>
    </location>
</feature>
<dbReference type="Gene3D" id="3.30.70.270">
    <property type="match status" value="1"/>
</dbReference>
<evidence type="ECO:0000256" key="3">
    <source>
        <dbReference type="SAM" id="Coils"/>
    </source>
</evidence>
<dbReference type="Pfam" id="PF00990">
    <property type="entry name" value="GGDEF"/>
    <property type="match status" value="1"/>
</dbReference>
<feature type="signal peptide" evidence="4">
    <location>
        <begin position="1"/>
        <end position="20"/>
    </location>
</feature>
<dbReference type="SUPFAM" id="SSF55073">
    <property type="entry name" value="Nucleotide cyclase"/>
    <property type="match status" value="1"/>
</dbReference>
<keyword evidence="4" id="KW-0732">Signal</keyword>
<sequence length="617" mass="71532">MRCNWCLSAWLLLLSHWAFADSKGVTESHALQHQQLLSVFKDLQRSVKQDFELSLLPKIRLLREQAKMLGMQETVADSLVLEGSVVQQYGAYKNSLSLHYEALTVAEKLNQPELLLRVYFAFVALELDLERRDVAERYMALANKLLRNKLLPVTYQIQAQFWHARVLLQRGSFREVQEVMLKQLHQTELTKAQRAEAILIYADALLATGDYRGARVALLELNDKLELLSTRALLQYHVLVAQCYLQAGDFDAANRLALTQLRNTFDTRYLAEQAQLQYILASSYAQQADYKQAHLYLKRAMMTERALNLQKRSNKVLQLEAQFSFAEQKKQLRLLEEDNAVQAEQLVETQQQLENARLAQQRWVLLGLLVLGICGFGYWRWQNKRYLVLLKQQVRERTSELAERNERLQALSFTDSLTGLRNRHYFFSVINGLMADIKERECIIALIDIDHFKRINDTYGHVAGDLILQSFADILKQCTRRSDIIVRWGGEEFLLLMPDMQREDVCDVIERIRLQVSSYPFLVNDHILTCTCSIGFAPMPLCKERPDWLNWEQALELADVSLYIAKEARRNAWLGVAQLLQPEEYANAELFTKQARTLIRKGALRMFASHSQVMLER</sequence>
<dbReference type="GO" id="GO:0052621">
    <property type="term" value="F:diguanylate cyclase activity"/>
    <property type="evidence" value="ECO:0007669"/>
    <property type="project" value="UniProtKB-EC"/>
</dbReference>
<keyword evidence="6" id="KW-0808">Transferase</keyword>
<evidence type="ECO:0000256" key="1">
    <source>
        <dbReference type="ARBA" id="ARBA00012528"/>
    </source>
</evidence>
<organism evidence="6 7">
    <name type="scientific">Pseudoalteromonas fenneropenaei</name>
    <dbReference type="NCBI Taxonomy" id="1737459"/>
    <lineage>
        <taxon>Bacteria</taxon>
        <taxon>Pseudomonadati</taxon>
        <taxon>Pseudomonadota</taxon>
        <taxon>Gammaproteobacteria</taxon>
        <taxon>Alteromonadales</taxon>
        <taxon>Pseudoalteromonadaceae</taxon>
        <taxon>Pseudoalteromonas</taxon>
    </lineage>
</organism>
<proteinExistence type="predicted"/>
<evidence type="ECO:0000256" key="4">
    <source>
        <dbReference type="SAM" id="SignalP"/>
    </source>
</evidence>
<name>A0ABV7CH28_9GAMM</name>
<dbReference type="InterPro" id="IPR043128">
    <property type="entry name" value="Rev_trsase/Diguanyl_cyclase"/>
</dbReference>
<dbReference type="EC" id="2.7.7.65" evidence="1"/>
<keyword evidence="7" id="KW-1185">Reference proteome</keyword>
<feature type="chain" id="PRO_5046084214" description="diguanylate cyclase" evidence="4">
    <location>
        <begin position="21"/>
        <end position="617"/>
    </location>
</feature>
<evidence type="ECO:0000259" key="5">
    <source>
        <dbReference type="PROSITE" id="PS50887"/>
    </source>
</evidence>
<dbReference type="SMART" id="SM00267">
    <property type="entry name" value="GGDEF"/>
    <property type="match status" value="1"/>
</dbReference>
<dbReference type="PANTHER" id="PTHR45138:SF9">
    <property type="entry name" value="DIGUANYLATE CYCLASE DGCM-RELATED"/>
    <property type="match status" value="1"/>
</dbReference>
<dbReference type="RefSeq" id="WP_377121613.1">
    <property type="nucleotide sequence ID" value="NZ_JBHRSD010000010.1"/>
</dbReference>
<reference evidence="7" key="1">
    <citation type="journal article" date="2019" name="Int. J. Syst. Evol. Microbiol.">
        <title>The Global Catalogue of Microorganisms (GCM) 10K type strain sequencing project: providing services to taxonomists for standard genome sequencing and annotation.</title>
        <authorList>
            <consortium name="The Broad Institute Genomics Platform"/>
            <consortium name="The Broad Institute Genome Sequencing Center for Infectious Disease"/>
            <person name="Wu L."/>
            <person name="Ma J."/>
        </authorList>
    </citation>
    <scope>NUCLEOTIDE SEQUENCE [LARGE SCALE GENOMIC DNA]</scope>
    <source>
        <strain evidence="7">KCTC 42730</strain>
    </source>
</reference>
<evidence type="ECO:0000256" key="2">
    <source>
        <dbReference type="ARBA" id="ARBA00034247"/>
    </source>
</evidence>
<dbReference type="PROSITE" id="PS50887">
    <property type="entry name" value="GGDEF"/>
    <property type="match status" value="1"/>
</dbReference>
<dbReference type="PANTHER" id="PTHR45138">
    <property type="entry name" value="REGULATORY COMPONENTS OF SENSORY TRANSDUCTION SYSTEM"/>
    <property type="match status" value="1"/>
</dbReference>
<comment type="catalytic activity">
    <reaction evidence="2">
        <text>2 GTP = 3',3'-c-di-GMP + 2 diphosphate</text>
        <dbReference type="Rhea" id="RHEA:24898"/>
        <dbReference type="ChEBI" id="CHEBI:33019"/>
        <dbReference type="ChEBI" id="CHEBI:37565"/>
        <dbReference type="ChEBI" id="CHEBI:58805"/>
        <dbReference type="EC" id="2.7.7.65"/>
    </reaction>
</comment>
<dbReference type="NCBIfam" id="TIGR00254">
    <property type="entry name" value="GGDEF"/>
    <property type="match status" value="1"/>
</dbReference>
<dbReference type="InterPro" id="IPR029787">
    <property type="entry name" value="Nucleotide_cyclase"/>
</dbReference>